<feature type="region of interest" description="Disordered" evidence="1">
    <location>
        <begin position="390"/>
        <end position="410"/>
    </location>
</feature>
<feature type="transmembrane region" description="Helical" evidence="2">
    <location>
        <begin position="238"/>
        <end position="263"/>
    </location>
</feature>
<feature type="compositionally biased region" description="Polar residues" evidence="1">
    <location>
        <begin position="311"/>
        <end position="329"/>
    </location>
</feature>
<evidence type="ECO:0008006" key="5">
    <source>
        <dbReference type="Google" id="ProtNLM"/>
    </source>
</evidence>
<dbReference type="Proteomes" id="UP000292957">
    <property type="component" value="Unassembled WGS sequence"/>
</dbReference>
<accession>A0A4Q9MGY3</accession>
<feature type="chain" id="PRO_5020996698" description="Mid2 domain-containing protein" evidence="3">
    <location>
        <begin position="32"/>
        <end position="410"/>
    </location>
</feature>
<gene>
    <name evidence="4" type="ORF">BD311DRAFT_789653</name>
</gene>
<feature type="region of interest" description="Disordered" evidence="1">
    <location>
        <begin position="270"/>
        <end position="297"/>
    </location>
</feature>
<keyword evidence="2" id="KW-0812">Transmembrane</keyword>
<sequence>MRRRAAALTHLNAARWPAFLPLSLLIARASSLLVNVTVDDTFGDPTTGAIPQYLPNDPPGTIGAWHAGNSTETDDWSTSHWTPGVLDLFEIHNQTWHDSTPQNGPAQVVVSFTGTAVYVYSVIPNMVFQTTTTANMTFAIDGSVLGNFTHSPDPSEEILYNQLVYSNTELEPATHTIVISAEGENHSFILFDYLIYTTESSDETPSRSSSQTSSSSSSTAGSTVFVTTTVSPSSRVPLGAVLGAVFGGVVLLLATLIGAYFLLRRHSKPHSSSTSARAYPTGTNGSDRTEDGADSQSSTIAFATAPAGALMTQTQSTDSPVSQGASSFASPEPSKRQVVISRRIQTLQRELSMLSASSPSIRSGDTGEGTETVVRALETEIAALRRELAGFSSQLHGDRRTTEAPPGYQE</sequence>
<keyword evidence="3" id="KW-0732">Signal</keyword>
<dbReference type="OrthoDB" id="2758521at2759"/>
<name>A0A4Q9MGY3_9APHY</name>
<feature type="region of interest" description="Disordered" evidence="1">
    <location>
        <begin position="310"/>
        <end position="338"/>
    </location>
</feature>
<protein>
    <recommendedName>
        <fullName evidence="5">Mid2 domain-containing protein</fullName>
    </recommendedName>
</protein>
<evidence type="ECO:0000256" key="1">
    <source>
        <dbReference type="SAM" id="MobiDB-lite"/>
    </source>
</evidence>
<evidence type="ECO:0000256" key="3">
    <source>
        <dbReference type="SAM" id="SignalP"/>
    </source>
</evidence>
<organism evidence="4">
    <name type="scientific">Dichomitus squalens</name>
    <dbReference type="NCBI Taxonomy" id="114155"/>
    <lineage>
        <taxon>Eukaryota</taxon>
        <taxon>Fungi</taxon>
        <taxon>Dikarya</taxon>
        <taxon>Basidiomycota</taxon>
        <taxon>Agaricomycotina</taxon>
        <taxon>Agaricomycetes</taxon>
        <taxon>Polyporales</taxon>
        <taxon>Polyporaceae</taxon>
        <taxon>Dichomitus</taxon>
    </lineage>
</organism>
<feature type="region of interest" description="Disordered" evidence="1">
    <location>
        <begin position="202"/>
        <end position="222"/>
    </location>
</feature>
<keyword evidence="2" id="KW-0472">Membrane</keyword>
<dbReference type="AlphaFoldDB" id="A0A4Q9MGY3"/>
<proteinExistence type="predicted"/>
<feature type="signal peptide" evidence="3">
    <location>
        <begin position="1"/>
        <end position="31"/>
    </location>
</feature>
<dbReference type="Gene3D" id="2.60.120.260">
    <property type="entry name" value="Galactose-binding domain-like"/>
    <property type="match status" value="1"/>
</dbReference>
<reference evidence="4" key="1">
    <citation type="submission" date="2019-01" db="EMBL/GenBank/DDBJ databases">
        <title>Draft genome sequences of three monokaryotic isolates of the white-rot basidiomycete fungus Dichomitus squalens.</title>
        <authorList>
            <consortium name="DOE Joint Genome Institute"/>
            <person name="Lopez S.C."/>
            <person name="Andreopoulos B."/>
            <person name="Pangilinan J."/>
            <person name="Lipzen A."/>
            <person name="Riley R."/>
            <person name="Ahrendt S."/>
            <person name="Ng V."/>
            <person name="Barry K."/>
            <person name="Daum C."/>
            <person name="Grigoriev I.V."/>
            <person name="Hilden K.S."/>
            <person name="Makela M.R."/>
            <person name="de Vries R.P."/>
        </authorList>
    </citation>
    <scope>NUCLEOTIDE SEQUENCE [LARGE SCALE GENOMIC DNA]</scope>
    <source>
        <strain evidence="4">OM18370.1</strain>
    </source>
</reference>
<evidence type="ECO:0000256" key="2">
    <source>
        <dbReference type="SAM" id="Phobius"/>
    </source>
</evidence>
<dbReference type="EMBL" id="ML143442">
    <property type="protein sequence ID" value="TBU26714.1"/>
    <property type="molecule type" value="Genomic_DNA"/>
</dbReference>
<keyword evidence="2" id="KW-1133">Transmembrane helix</keyword>
<feature type="compositionally biased region" description="Polar residues" evidence="1">
    <location>
        <begin position="270"/>
        <end position="286"/>
    </location>
</feature>
<evidence type="ECO:0000313" key="4">
    <source>
        <dbReference type="EMBL" id="TBU26714.1"/>
    </source>
</evidence>
<feature type="compositionally biased region" description="Low complexity" evidence="1">
    <location>
        <begin position="206"/>
        <end position="222"/>
    </location>
</feature>